<dbReference type="AlphaFoldDB" id="M3UKR6"/>
<keyword evidence="1" id="KW-0863">Zinc-finger</keyword>
<reference evidence="3 4" key="1">
    <citation type="submission" date="2013-02" db="EMBL/GenBank/DDBJ databases">
        <title>Whole genome shotgun sequence of Gordonia malaquae NBRC 108250.</title>
        <authorList>
            <person name="Yoshida I."/>
            <person name="Hosoyama A."/>
            <person name="Tsuchikane K."/>
            <person name="Ando Y."/>
            <person name="Baba S."/>
            <person name="Ohji S."/>
            <person name="Hamada M."/>
            <person name="Tamura T."/>
            <person name="Yamazoe A."/>
            <person name="Yamazaki S."/>
            <person name="Fujita N."/>
        </authorList>
    </citation>
    <scope>NUCLEOTIDE SEQUENCE [LARGE SCALE GENOMIC DNA]</scope>
    <source>
        <strain evidence="3 4">NBRC 108250</strain>
    </source>
</reference>
<sequence>MTRTFSGASAVADTGVGLALAPALTPDGIADRPSFFHGFATHPAVFAQGLLTLADVTATRYFQYTPSNLRDPVLTAHGDRLRAECFSACNGVYTRLDLLSSGFDGGDIGHGTTNVDLNPTMRSALARVRRGELLHVDIGDGGLSVATPDSHAHERPVEMPDRWIRALGNVSQMHRPAVSAFTLDRRQTRAFLGSLPHATAAAQRGWLVPDRTGARLSPRPAPGGVYVNGLHRLAAAKRMLVHATGLTAYALGVGESPSVIEIELPGARLSFGLTEEPWRGFSGEGSLLEALASPTVLDHADLVSALLAFEPIINVGRLSRDAALTPARTEGALAVLASSGRVGWDAHDESWFHRELPDDPDRVRKDNPRLVAARALVEAGAVTASDGAWTVANPSGGMYRVTLGPTGGVDGSRCTCAWYMKHGTARGPCKHVLAVYLTCGGSIEENDD</sequence>
<evidence type="ECO:0000259" key="2">
    <source>
        <dbReference type="PROSITE" id="PS50966"/>
    </source>
</evidence>
<feature type="domain" description="SWIM-type" evidence="2">
    <location>
        <begin position="399"/>
        <end position="440"/>
    </location>
</feature>
<keyword evidence="1" id="KW-0479">Metal-binding</keyword>
<dbReference type="GO" id="GO:0008270">
    <property type="term" value="F:zinc ion binding"/>
    <property type="evidence" value="ECO:0007669"/>
    <property type="project" value="UniProtKB-KW"/>
</dbReference>
<keyword evidence="1" id="KW-0862">Zinc</keyword>
<dbReference type="Proteomes" id="UP000035009">
    <property type="component" value="Unassembled WGS sequence"/>
</dbReference>
<dbReference type="EMBL" id="BAOP01000015">
    <property type="protein sequence ID" value="GAC80215.1"/>
    <property type="molecule type" value="Genomic_DNA"/>
</dbReference>
<organism evidence="3 4">
    <name type="scientific">Gordonia malaquae NBRC 108250</name>
    <dbReference type="NCBI Taxonomy" id="1223542"/>
    <lineage>
        <taxon>Bacteria</taxon>
        <taxon>Bacillati</taxon>
        <taxon>Actinomycetota</taxon>
        <taxon>Actinomycetes</taxon>
        <taxon>Mycobacteriales</taxon>
        <taxon>Gordoniaceae</taxon>
        <taxon>Gordonia</taxon>
    </lineage>
</organism>
<dbReference type="Pfam" id="PF04434">
    <property type="entry name" value="SWIM"/>
    <property type="match status" value="1"/>
</dbReference>
<name>M3UKR6_GORML</name>
<comment type="caution">
    <text evidence="3">The sequence shown here is derived from an EMBL/GenBank/DDBJ whole genome shotgun (WGS) entry which is preliminary data.</text>
</comment>
<evidence type="ECO:0000256" key="1">
    <source>
        <dbReference type="PROSITE-ProRule" id="PRU00325"/>
    </source>
</evidence>
<gene>
    <name evidence="3" type="ORF">GM1_015_00900</name>
</gene>
<dbReference type="RefSeq" id="WP_008379112.1">
    <property type="nucleotide sequence ID" value="NZ_BAOP01000015.1"/>
</dbReference>
<dbReference type="InterPro" id="IPR007527">
    <property type="entry name" value="Znf_SWIM"/>
</dbReference>
<proteinExistence type="predicted"/>
<evidence type="ECO:0000313" key="4">
    <source>
        <dbReference type="Proteomes" id="UP000035009"/>
    </source>
</evidence>
<evidence type="ECO:0000313" key="3">
    <source>
        <dbReference type="EMBL" id="GAC80215.1"/>
    </source>
</evidence>
<dbReference type="PROSITE" id="PS50966">
    <property type="entry name" value="ZF_SWIM"/>
    <property type="match status" value="1"/>
</dbReference>
<dbReference type="STRING" id="410332.SAMN04488550_1021"/>
<keyword evidence="4" id="KW-1185">Reference proteome</keyword>
<dbReference type="OrthoDB" id="7821105at2"/>
<accession>M3UKR6</accession>
<protein>
    <recommendedName>
        <fullName evidence="2">SWIM-type domain-containing protein</fullName>
    </recommendedName>
</protein>
<dbReference type="eggNOG" id="COG2345">
    <property type="taxonomic scope" value="Bacteria"/>
</dbReference>